<dbReference type="PATRIC" id="fig|68170.10.peg.7120"/>
<keyword evidence="2" id="KW-1185">Reference proteome</keyword>
<gene>
    <name evidence="1" type="ORF">UK23_27770</name>
</gene>
<sequence>MPAIEFPLRLPRRFELWSYQVSHGVLLLRSAPGPDQPTRIDVQFRFTSDLKLPAVLNDLVIDLHGDRYALVAADYPDGYVVAENVQVAEDDLQDRQPSVFEDEQLVLHRMRYLHHFRQS</sequence>
<dbReference type="RefSeq" id="WP_045314602.1">
    <property type="nucleotide sequence ID" value="NZ_JYJG01000226.1"/>
</dbReference>
<organism evidence="1 2">
    <name type="scientific">Lentzea aerocolonigenes</name>
    <name type="common">Lechevalieria aerocolonigenes</name>
    <name type="synonym">Saccharothrix aerocolonigenes</name>
    <dbReference type="NCBI Taxonomy" id="68170"/>
    <lineage>
        <taxon>Bacteria</taxon>
        <taxon>Bacillati</taxon>
        <taxon>Actinomycetota</taxon>
        <taxon>Actinomycetes</taxon>
        <taxon>Pseudonocardiales</taxon>
        <taxon>Pseudonocardiaceae</taxon>
        <taxon>Lentzea</taxon>
    </lineage>
</organism>
<evidence type="ECO:0000313" key="2">
    <source>
        <dbReference type="Proteomes" id="UP000033393"/>
    </source>
</evidence>
<protein>
    <submittedName>
        <fullName evidence="1">Uncharacterized protein</fullName>
    </submittedName>
</protein>
<dbReference type="OrthoDB" id="5148951at2"/>
<reference evidence="1 2" key="1">
    <citation type="submission" date="2015-02" db="EMBL/GenBank/DDBJ databases">
        <authorList>
            <person name="Ju K.-S."/>
            <person name="Doroghazi J.R."/>
            <person name="Metcalf W."/>
        </authorList>
    </citation>
    <scope>NUCLEOTIDE SEQUENCE [LARGE SCALE GENOMIC DNA]</scope>
    <source>
        <strain evidence="1 2">NRRL B-16140</strain>
    </source>
</reference>
<dbReference type="EMBL" id="JYJG01000226">
    <property type="protein sequence ID" value="KJK44983.1"/>
    <property type="molecule type" value="Genomic_DNA"/>
</dbReference>
<evidence type="ECO:0000313" key="1">
    <source>
        <dbReference type="EMBL" id="KJK44983.1"/>
    </source>
</evidence>
<comment type="caution">
    <text evidence="1">The sequence shown here is derived from an EMBL/GenBank/DDBJ whole genome shotgun (WGS) entry which is preliminary data.</text>
</comment>
<accession>A0A0F0GUB2</accession>
<proteinExistence type="predicted"/>
<dbReference type="Proteomes" id="UP000033393">
    <property type="component" value="Unassembled WGS sequence"/>
</dbReference>
<dbReference type="AlphaFoldDB" id="A0A0F0GUB2"/>
<name>A0A0F0GUB2_LENAE</name>